<protein>
    <submittedName>
        <fullName evidence="8">Thiamine pyrophosphate-binding protein</fullName>
    </submittedName>
</protein>
<dbReference type="RefSeq" id="WP_169486038.1">
    <property type="nucleotide sequence ID" value="NZ_JABBGJ010000013.1"/>
</dbReference>
<dbReference type="InterPro" id="IPR011766">
    <property type="entry name" value="TPP_enzyme_TPP-bd"/>
</dbReference>
<dbReference type="GO" id="GO:0005948">
    <property type="term" value="C:acetolactate synthase complex"/>
    <property type="evidence" value="ECO:0007669"/>
    <property type="project" value="TreeGrafter"/>
</dbReference>
<comment type="similarity">
    <text evidence="2 4">Belongs to the TPP enzyme family.</text>
</comment>
<gene>
    <name evidence="8" type="ORF">HHL24_13945</name>
</gene>
<dbReference type="GO" id="GO:0000287">
    <property type="term" value="F:magnesium ion binding"/>
    <property type="evidence" value="ECO:0007669"/>
    <property type="project" value="InterPro"/>
</dbReference>
<keyword evidence="3 4" id="KW-0786">Thiamine pyrophosphate</keyword>
<dbReference type="Gene3D" id="3.40.50.1220">
    <property type="entry name" value="TPP-binding domain"/>
    <property type="match status" value="1"/>
</dbReference>
<dbReference type="Pfam" id="PF02775">
    <property type="entry name" value="TPP_enzyme_C"/>
    <property type="match status" value="1"/>
</dbReference>
<organism evidence="8 9">
    <name type="scientific">Paraburkholderia polaris</name>
    <dbReference type="NCBI Taxonomy" id="2728848"/>
    <lineage>
        <taxon>Bacteria</taxon>
        <taxon>Pseudomonadati</taxon>
        <taxon>Pseudomonadota</taxon>
        <taxon>Betaproteobacteria</taxon>
        <taxon>Burkholderiales</taxon>
        <taxon>Burkholderiaceae</taxon>
        <taxon>Paraburkholderia</taxon>
    </lineage>
</organism>
<dbReference type="GO" id="GO:0003984">
    <property type="term" value="F:acetolactate synthase activity"/>
    <property type="evidence" value="ECO:0007669"/>
    <property type="project" value="TreeGrafter"/>
</dbReference>
<dbReference type="Pfam" id="PF02776">
    <property type="entry name" value="TPP_enzyme_N"/>
    <property type="match status" value="1"/>
</dbReference>
<accession>A0A848ICC9</accession>
<dbReference type="EMBL" id="JABBGJ010000013">
    <property type="protein sequence ID" value="NML99039.1"/>
    <property type="molecule type" value="Genomic_DNA"/>
</dbReference>
<dbReference type="PANTHER" id="PTHR18968">
    <property type="entry name" value="THIAMINE PYROPHOSPHATE ENZYMES"/>
    <property type="match status" value="1"/>
</dbReference>
<dbReference type="InterPro" id="IPR012000">
    <property type="entry name" value="Thiamin_PyroP_enz_cen_dom"/>
</dbReference>
<dbReference type="SUPFAM" id="SSF52467">
    <property type="entry name" value="DHS-like NAD/FAD-binding domain"/>
    <property type="match status" value="1"/>
</dbReference>
<feature type="domain" description="Thiamine pyrophosphate enzyme central" evidence="5">
    <location>
        <begin position="204"/>
        <end position="343"/>
    </location>
</feature>
<keyword evidence="9" id="KW-1185">Reference proteome</keyword>
<dbReference type="InterPro" id="IPR029061">
    <property type="entry name" value="THDP-binding"/>
</dbReference>
<dbReference type="InterPro" id="IPR000399">
    <property type="entry name" value="TPP-bd_CS"/>
</dbReference>
<evidence type="ECO:0000313" key="8">
    <source>
        <dbReference type="EMBL" id="NML99039.1"/>
    </source>
</evidence>
<sequence>MTDTKKEMTGGQIVVEYLVREKVPYTFGIPGHGNTALLDAFVDRQKEITLVPAMHEQGASHMADGYYRATGQIAAVCSSIGPGATNTLTGVATAFADSMPQLLITGGVHTYMTGKGVLQELDRPHGDNFPRMAEPVVKRWWQPSHVAQIPGVMTQAFNTMLEGRRGPALINLPQDLQAESAVVELPSSQVRRAHGRVHGDPVDIAKAAKLLLASERPVILAGGGVIAAEASELLVAIAEHIGAAVTTSFMGKGAISEDHPLYAWPCGDLGSIPGNAMTREADVILSIGCRFSDRITSSYRPGVTFDIPKTKLIQVDIDGFEIGKNYPAEVGIVGDAKAILSSLLDEMRDLAKPRDYQNSPAFKRLQSLKGEWLEHLRPLREANHSPMTVSQVLFEARKVLPRNTIVVTDSSNPQNQVFNEFPIYGPKQHITPGGFSGIGFALPAAIGAKLGAPNQPVVAVCGDGAFLQTGQELATAVMMGIPAIFLIINNGGWGAIRNLQLNMFGEDREIITGFKTPDGAPYSAKIADFAKSLGAGAERVEDPRQIGAALQRALESGRPYVVEAICSIERPWSNMHPTGWWDITVPAYLGDLRDKYVQGRGF</sequence>
<dbReference type="AlphaFoldDB" id="A0A848ICC9"/>
<reference evidence="8 9" key="1">
    <citation type="submission" date="2020-04" db="EMBL/GenBank/DDBJ databases">
        <title>Paraburkholderia sp. RP-4-7 isolated from soil.</title>
        <authorList>
            <person name="Dahal R.H."/>
        </authorList>
    </citation>
    <scope>NUCLEOTIDE SEQUENCE [LARGE SCALE GENOMIC DNA]</scope>
    <source>
        <strain evidence="8 9">RP-4-7</strain>
    </source>
</reference>
<evidence type="ECO:0000259" key="5">
    <source>
        <dbReference type="Pfam" id="PF00205"/>
    </source>
</evidence>
<dbReference type="GO" id="GO:0030976">
    <property type="term" value="F:thiamine pyrophosphate binding"/>
    <property type="evidence" value="ECO:0007669"/>
    <property type="project" value="InterPro"/>
</dbReference>
<dbReference type="CDD" id="cd07035">
    <property type="entry name" value="TPP_PYR_POX_like"/>
    <property type="match status" value="1"/>
</dbReference>
<dbReference type="FunFam" id="3.40.50.970:FF:000007">
    <property type="entry name" value="Acetolactate synthase"/>
    <property type="match status" value="1"/>
</dbReference>
<proteinExistence type="inferred from homology"/>
<dbReference type="InterPro" id="IPR029035">
    <property type="entry name" value="DHS-like_NAD/FAD-binding_dom"/>
</dbReference>
<evidence type="ECO:0000259" key="6">
    <source>
        <dbReference type="Pfam" id="PF02775"/>
    </source>
</evidence>
<evidence type="ECO:0000256" key="4">
    <source>
        <dbReference type="RuleBase" id="RU362132"/>
    </source>
</evidence>
<dbReference type="SUPFAM" id="SSF52518">
    <property type="entry name" value="Thiamin diphosphate-binding fold (THDP-binding)"/>
    <property type="match status" value="2"/>
</dbReference>
<comment type="caution">
    <text evidence="8">The sequence shown here is derived from an EMBL/GenBank/DDBJ whole genome shotgun (WGS) entry which is preliminary data.</text>
</comment>
<dbReference type="PANTHER" id="PTHR18968:SF13">
    <property type="entry name" value="ACETOLACTATE SYNTHASE CATALYTIC SUBUNIT, MITOCHONDRIAL"/>
    <property type="match status" value="1"/>
</dbReference>
<feature type="domain" description="Thiamine pyrophosphate enzyme N-terminal TPP-binding" evidence="7">
    <location>
        <begin position="8"/>
        <end position="122"/>
    </location>
</feature>
<dbReference type="GO" id="GO:0009097">
    <property type="term" value="P:isoleucine biosynthetic process"/>
    <property type="evidence" value="ECO:0007669"/>
    <property type="project" value="TreeGrafter"/>
</dbReference>
<dbReference type="Pfam" id="PF00205">
    <property type="entry name" value="TPP_enzyme_M"/>
    <property type="match status" value="1"/>
</dbReference>
<name>A0A848ICC9_9BURK</name>
<evidence type="ECO:0000256" key="2">
    <source>
        <dbReference type="ARBA" id="ARBA00007812"/>
    </source>
</evidence>
<comment type="cofactor">
    <cofactor evidence="1">
        <name>thiamine diphosphate</name>
        <dbReference type="ChEBI" id="CHEBI:58937"/>
    </cofactor>
</comment>
<dbReference type="Gene3D" id="3.40.50.970">
    <property type="match status" value="2"/>
</dbReference>
<evidence type="ECO:0000259" key="7">
    <source>
        <dbReference type="Pfam" id="PF02776"/>
    </source>
</evidence>
<evidence type="ECO:0000256" key="3">
    <source>
        <dbReference type="ARBA" id="ARBA00023052"/>
    </source>
</evidence>
<evidence type="ECO:0000256" key="1">
    <source>
        <dbReference type="ARBA" id="ARBA00001964"/>
    </source>
</evidence>
<dbReference type="InterPro" id="IPR045229">
    <property type="entry name" value="TPP_enz"/>
</dbReference>
<dbReference type="InterPro" id="IPR012001">
    <property type="entry name" value="Thiamin_PyroP_enz_TPP-bd_dom"/>
</dbReference>
<dbReference type="GO" id="GO:0009099">
    <property type="term" value="P:L-valine biosynthetic process"/>
    <property type="evidence" value="ECO:0007669"/>
    <property type="project" value="TreeGrafter"/>
</dbReference>
<dbReference type="GO" id="GO:0050660">
    <property type="term" value="F:flavin adenine dinucleotide binding"/>
    <property type="evidence" value="ECO:0007669"/>
    <property type="project" value="TreeGrafter"/>
</dbReference>
<feature type="domain" description="Thiamine pyrophosphate enzyme TPP-binding" evidence="6">
    <location>
        <begin position="418"/>
        <end position="563"/>
    </location>
</feature>
<evidence type="ECO:0000313" key="9">
    <source>
        <dbReference type="Proteomes" id="UP000544134"/>
    </source>
</evidence>
<dbReference type="CDD" id="cd00568">
    <property type="entry name" value="TPP_enzymes"/>
    <property type="match status" value="1"/>
</dbReference>
<dbReference type="PROSITE" id="PS00187">
    <property type="entry name" value="TPP_ENZYMES"/>
    <property type="match status" value="1"/>
</dbReference>
<dbReference type="Proteomes" id="UP000544134">
    <property type="component" value="Unassembled WGS sequence"/>
</dbReference>